<name>A0ABV9DII5_9BACI</name>
<proteinExistence type="predicted"/>
<organism evidence="1 2">
    <name type="scientific">Virgibacillus kekensis</name>
    <dbReference type="NCBI Taxonomy" id="202261"/>
    <lineage>
        <taxon>Bacteria</taxon>
        <taxon>Bacillati</taxon>
        <taxon>Bacillota</taxon>
        <taxon>Bacilli</taxon>
        <taxon>Bacillales</taxon>
        <taxon>Bacillaceae</taxon>
        <taxon>Virgibacillus</taxon>
    </lineage>
</organism>
<keyword evidence="2" id="KW-1185">Reference proteome</keyword>
<evidence type="ECO:0000313" key="2">
    <source>
        <dbReference type="Proteomes" id="UP001595989"/>
    </source>
</evidence>
<accession>A0ABV9DII5</accession>
<gene>
    <name evidence="1" type="ORF">ACFO3D_08155</name>
</gene>
<sequence length="45" mass="4929">MKKMLIAMFLVLILGFGVVGYNQAADDSKDVVEKEQQNGTLIVNS</sequence>
<dbReference type="Proteomes" id="UP001595989">
    <property type="component" value="Unassembled WGS sequence"/>
</dbReference>
<comment type="caution">
    <text evidence="1">The sequence shown here is derived from an EMBL/GenBank/DDBJ whole genome shotgun (WGS) entry which is preliminary data.</text>
</comment>
<dbReference type="EMBL" id="JBHSFU010000004">
    <property type="protein sequence ID" value="MFC4558183.1"/>
    <property type="molecule type" value="Genomic_DNA"/>
</dbReference>
<protein>
    <submittedName>
        <fullName evidence="1">Uncharacterized protein</fullName>
    </submittedName>
</protein>
<evidence type="ECO:0000313" key="1">
    <source>
        <dbReference type="EMBL" id="MFC4558183.1"/>
    </source>
</evidence>
<reference evidence="2" key="1">
    <citation type="journal article" date="2019" name="Int. J. Syst. Evol. Microbiol.">
        <title>The Global Catalogue of Microorganisms (GCM) 10K type strain sequencing project: providing services to taxonomists for standard genome sequencing and annotation.</title>
        <authorList>
            <consortium name="The Broad Institute Genomics Platform"/>
            <consortium name="The Broad Institute Genome Sequencing Center for Infectious Disease"/>
            <person name="Wu L."/>
            <person name="Ma J."/>
        </authorList>
    </citation>
    <scope>NUCLEOTIDE SEQUENCE [LARGE SCALE GENOMIC DNA]</scope>
    <source>
        <strain evidence="2">CGMCC 4.7426</strain>
    </source>
</reference>
<dbReference type="RefSeq" id="WP_390294636.1">
    <property type="nucleotide sequence ID" value="NZ_JBHSFU010000004.1"/>
</dbReference>